<dbReference type="Proteomes" id="UP000000238">
    <property type="component" value="Chromosome"/>
</dbReference>
<dbReference type="HOGENOM" id="CLU_3168732_0_0_6"/>
<keyword evidence="2" id="KW-1185">Reference proteome</keyword>
<gene>
    <name evidence="1" type="ordered locus">HCH_04513</name>
</gene>
<organism evidence="1 2">
    <name type="scientific">Hahella chejuensis (strain KCTC 2396)</name>
    <dbReference type="NCBI Taxonomy" id="349521"/>
    <lineage>
        <taxon>Bacteria</taxon>
        <taxon>Pseudomonadati</taxon>
        <taxon>Pseudomonadota</taxon>
        <taxon>Gammaproteobacteria</taxon>
        <taxon>Oceanospirillales</taxon>
        <taxon>Hahellaceae</taxon>
        <taxon>Hahella</taxon>
    </lineage>
</organism>
<dbReference type="STRING" id="349521.HCH_04513"/>
<accession>Q2SDR0</accession>
<proteinExistence type="predicted"/>
<dbReference type="EMBL" id="CP000155">
    <property type="protein sequence ID" value="ABC31214.1"/>
    <property type="molecule type" value="Genomic_DNA"/>
</dbReference>
<sequence length="47" mass="5294">MKNWLRDEFDAAFLSVTYTLSPACALSRASALALKVSYKEFSDILYS</sequence>
<protein>
    <submittedName>
        <fullName evidence="1">Uncharacterized protein</fullName>
    </submittedName>
</protein>
<dbReference type="KEGG" id="hch:HCH_04513"/>
<reference evidence="1 2" key="1">
    <citation type="journal article" date="2005" name="Nucleic Acids Res.">
        <title>Genomic blueprint of Hahella chejuensis, a marine microbe producing an algicidal agent.</title>
        <authorList>
            <person name="Jeong H."/>
            <person name="Yim J.H."/>
            <person name="Lee C."/>
            <person name="Choi S.-H."/>
            <person name="Park Y.K."/>
            <person name="Yoon S.H."/>
            <person name="Hur C.-G."/>
            <person name="Kang H.-Y."/>
            <person name="Kim D."/>
            <person name="Lee H.H."/>
            <person name="Park K.H."/>
            <person name="Park S.-H."/>
            <person name="Park H.-S."/>
            <person name="Lee H.K."/>
            <person name="Oh T.K."/>
            <person name="Kim J.F."/>
        </authorList>
    </citation>
    <scope>NUCLEOTIDE SEQUENCE [LARGE SCALE GENOMIC DNA]</scope>
    <source>
        <strain evidence="1 2">KCTC 2396</strain>
    </source>
</reference>
<dbReference type="AlphaFoldDB" id="Q2SDR0"/>
<evidence type="ECO:0000313" key="1">
    <source>
        <dbReference type="EMBL" id="ABC31214.1"/>
    </source>
</evidence>
<evidence type="ECO:0000313" key="2">
    <source>
        <dbReference type="Proteomes" id="UP000000238"/>
    </source>
</evidence>
<name>Q2SDR0_HAHCH</name>